<dbReference type="Proteomes" id="UP000319160">
    <property type="component" value="Unassembled WGS sequence"/>
</dbReference>
<keyword evidence="10" id="KW-1185">Reference proteome</keyword>
<feature type="transmembrane region" description="Helical" evidence="7">
    <location>
        <begin position="203"/>
        <end position="222"/>
    </location>
</feature>
<gene>
    <name evidence="9" type="ORF">FHL15_000855</name>
</gene>
<evidence type="ECO:0000256" key="3">
    <source>
        <dbReference type="ARBA" id="ARBA00022989"/>
    </source>
</evidence>
<evidence type="ECO:0000256" key="7">
    <source>
        <dbReference type="SAM" id="Phobius"/>
    </source>
</evidence>
<keyword evidence="2 7" id="KW-0812">Transmembrane</keyword>
<evidence type="ECO:0000256" key="5">
    <source>
        <dbReference type="ARBA" id="ARBA00038359"/>
    </source>
</evidence>
<reference evidence="10" key="1">
    <citation type="submission" date="2019-06" db="EMBL/GenBank/DDBJ databases">
        <title>Draft genome sequence of the griseofulvin-producing fungus Xylaria cubensis strain G536.</title>
        <authorList>
            <person name="Mead M.E."/>
            <person name="Raja H.A."/>
            <person name="Steenwyk J.L."/>
            <person name="Knowles S.L."/>
            <person name="Oberlies N.H."/>
            <person name="Rokas A."/>
        </authorList>
    </citation>
    <scope>NUCLEOTIDE SEQUENCE [LARGE SCALE GENOMIC DNA]</scope>
    <source>
        <strain evidence="10">G536</strain>
    </source>
</reference>
<evidence type="ECO:0000256" key="1">
    <source>
        <dbReference type="ARBA" id="ARBA00004141"/>
    </source>
</evidence>
<evidence type="ECO:0000256" key="2">
    <source>
        <dbReference type="ARBA" id="ARBA00022692"/>
    </source>
</evidence>
<evidence type="ECO:0000256" key="6">
    <source>
        <dbReference type="SAM" id="MobiDB-lite"/>
    </source>
</evidence>
<feature type="transmembrane region" description="Helical" evidence="7">
    <location>
        <begin position="273"/>
        <end position="291"/>
    </location>
</feature>
<feature type="domain" description="Rhodopsin" evidence="8">
    <location>
        <begin position="55"/>
        <end position="294"/>
    </location>
</feature>
<dbReference type="InterPro" id="IPR052337">
    <property type="entry name" value="SAT4-like"/>
</dbReference>
<evidence type="ECO:0000313" key="10">
    <source>
        <dbReference type="Proteomes" id="UP000319160"/>
    </source>
</evidence>
<comment type="subcellular location">
    <subcellularLocation>
        <location evidence="1">Membrane</location>
        <topology evidence="1">Multi-pass membrane protein</topology>
    </subcellularLocation>
</comment>
<evidence type="ECO:0000256" key="4">
    <source>
        <dbReference type="ARBA" id="ARBA00023136"/>
    </source>
</evidence>
<dbReference type="PANTHER" id="PTHR33048:SF47">
    <property type="entry name" value="INTEGRAL MEMBRANE PROTEIN-RELATED"/>
    <property type="match status" value="1"/>
</dbReference>
<dbReference type="Pfam" id="PF20684">
    <property type="entry name" value="Fung_rhodopsin"/>
    <property type="match status" value="1"/>
</dbReference>
<feature type="compositionally biased region" description="Polar residues" evidence="6">
    <location>
        <begin position="319"/>
        <end position="337"/>
    </location>
</feature>
<evidence type="ECO:0000313" key="9">
    <source>
        <dbReference type="EMBL" id="TRX98210.1"/>
    </source>
</evidence>
<keyword evidence="3 7" id="KW-1133">Transmembrane helix</keyword>
<feature type="region of interest" description="Disordered" evidence="6">
    <location>
        <begin position="316"/>
        <end position="360"/>
    </location>
</feature>
<feature type="transmembrane region" description="Helical" evidence="7">
    <location>
        <begin position="69"/>
        <end position="89"/>
    </location>
</feature>
<name>A0A553IDE0_9PEZI</name>
<feature type="transmembrane region" description="Helical" evidence="7">
    <location>
        <begin position="109"/>
        <end position="130"/>
    </location>
</feature>
<dbReference type="GO" id="GO:0016020">
    <property type="term" value="C:membrane"/>
    <property type="evidence" value="ECO:0007669"/>
    <property type="project" value="UniProtKB-SubCell"/>
</dbReference>
<dbReference type="InterPro" id="IPR049326">
    <property type="entry name" value="Rhodopsin_dom_fungi"/>
</dbReference>
<dbReference type="EMBL" id="VFLP01000003">
    <property type="protein sequence ID" value="TRX98210.1"/>
    <property type="molecule type" value="Genomic_DNA"/>
</dbReference>
<proteinExistence type="inferred from homology"/>
<dbReference type="OrthoDB" id="444631at2759"/>
<dbReference type="PANTHER" id="PTHR33048">
    <property type="entry name" value="PTH11-LIKE INTEGRAL MEMBRANE PROTEIN (AFU_ORTHOLOGUE AFUA_5G11245)"/>
    <property type="match status" value="1"/>
</dbReference>
<evidence type="ECO:0000259" key="8">
    <source>
        <dbReference type="Pfam" id="PF20684"/>
    </source>
</evidence>
<comment type="similarity">
    <text evidence="5">Belongs to the SAT4 family.</text>
</comment>
<feature type="transmembrane region" description="Helical" evidence="7">
    <location>
        <begin position="151"/>
        <end position="176"/>
    </location>
</feature>
<dbReference type="STRING" id="2512241.A0A553IDE0"/>
<sequence length="360" mass="40059">MPDLTPPELDPILDLPAFAPPPGVVPNYANPPNQNALAIAVVALTTSIATILFLIRAYSRLFCSLRPKLEDYLCLAAFLAYIACVYAISSMIHDVGFFIHQWNLEIRDVVVFIYNVYTYLTAYAVMMFFAKTAILLEWIRIFVADRQRNAFFYAACTLIGVNLGVYGAGAIATGLACIPREKLWHPWISGRCIDRHTLDSFTAFVNLAIDLGILLLPQKVIWKLQMSKQRKIGLSILFSVGLIACASAAGRAYYTVTLNFAGDVTYEASPAFLFGHAEMTTVLMVFCIPSIPKAFEGSTKLLTSLRSWTRLSSSSSNRDQQVSAPGSSESWRPSMQQKPHVHSYSRNDEEYGNDHPTAYR</sequence>
<keyword evidence="4 7" id="KW-0472">Membrane</keyword>
<organism evidence="9 10">
    <name type="scientific">Xylaria flabelliformis</name>
    <dbReference type="NCBI Taxonomy" id="2512241"/>
    <lineage>
        <taxon>Eukaryota</taxon>
        <taxon>Fungi</taxon>
        <taxon>Dikarya</taxon>
        <taxon>Ascomycota</taxon>
        <taxon>Pezizomycotina</taxon>
        <taxon>Sordariomycetes</taxon>
        <taxon>Xylariomycetidae</taxon>
        <taxon>Xylariales</taxon>
        <taxon>Xylariaceae</taxon>
        <taxon>Xylaria</taxon>
    </lineage>
</organism>
<protein>
    <recommendedName>
        <fullName evidence="8">Rhodopsin domain-containing protein</fullName>
    </recommendedName>
</protein>
<accession>A0A553IDE0</accession>
<feature type="transmembrane region" description="Helical" evidence="7">
    <location>
        <begin position="36"/>
        <end position="57"/>
    </location>
</feature>
<dbReference type="AlphaFoldDB" id="A0A553IDE0"/>
<feature type="transmembrane region" description="Helical" evidence="7">
    <location>
        <begin position="234"/>
        <end position="253"/>
    </location>
</feature>
<comment type="caution">
    <text evidence="9">The sequence shown here is derived from an EMBL/GenBank/DDBJ whole genome shotgun (WGS) entry which is preliminary data.</text>
</comment>